<evidence type="ECO:0000313" key="4">
    <source>
        <dbReference type="Proteomes" id="UP000829196"/>
    </source>
</evidence>
<comment type="caution">
    <text evidence="3">The sequence shown here is derived from an EMBL/GenBank/DDBJ whole genome shotgun (WGS) entry which is preliminary data.</text>
</comment>
<proteinExistence type="predicted"/>
<evidence type="ECO:0000313" key="3">
    <source>
        <dbReference type="EMBL" id="KAI0493503.1"/>
    </source>
</evidence>
<keyword evidence="2" id="KW-0732">Signal</keyword>
<accession>A0A8T3ABP0</accession>
<sequence>MAIVYRTGLLLALILITLPGLHAICFTECFSSCHRNFLHCAALCTGECLNTPSDSSNAVKNQEATAIPGQGSSKLHSRKLNQLQADKNY</sequence>
<keyword evidence="4" id="KW-1185">Reference proteome</keyword>
<dbReference type="EMBL" id="JAGYWB010000017">
    <property type="protein sequence ID" value="KAI0493503.1"/>
    <property type="molecule type" value="Genomic_DNA"/>
</dbReference>
<name>A0A8T3ABP0_DENNO</name>
<dbReference type="Proteomes" id="UP000829196">
    <property type="component" value="Unassembled WGS sequence"/>
</dbReference>
<dbReference type="AlphaFoldDB" id="A0A8T3ABP0"/>
<reference evidence="3" key="1">
    <citation type="journal article" date="2022" name="Front. Genet.">
        <title>Chromosome-Scale Assembly of the Dendrobium nobile Genome Provides Insights Into the Molecular Mechanism of the Biosynthesis of the Medicinal Active Ingredient of Dendrobium.</title>
        <authorList>
            <person name="Xu Q."/>
            <person name="Niu S.-C."/>
            <person name="Li K.-L."/>
            <person name="Zheng P.-J."/>
            <person name="Zhang X.-J."/>
            <person name="Jia Y."/>
            <person name="Liu Y."/>
            <person name="Niu Y.-X."/>
            <person name="Yu L.-H."/>
            <person name="Chen D.-F."/>
            <person name="Zhang G.-Q."/>
        </authorList>
    </citation>
    <scope>NUCLEOTIDE SEQUENCE</scope>
    <source>
        <tissue evidence="3">Leaf</tissue>
    </source>
</reference>
<feature type="region of interest" description="Disordered" evidence="1">
    <location>
        <begin position="67"/>
        <end position="89"/>
    </location>
</feature>
<feature type="chain" id="PRO_5035924079" evidence="2">
    <location>
        <begin position="24"/>
        <end position="89"/>
    </location>
</feature>
<organism evidence="3 4">
    <name type="scientific">Dendrobium nobile</name>
    <name type="common">Orchid</name>
    <dbReference type="NCBI Taxonomy" id="94219"/>
    <lineage>
        <taxon>Eukaryota</taxon>
        <taxon>Viridiplantae</taxon>
        <taxon>Streptophyta</taxon>
        <taxon>Embryophyta</taxon>
        <taxon>Tracheophyta</taxon>
        <taxon>Spermatophyta</taxon>
        <taxon>Magnoliopsida</taxon>
        <taxon>Liliopsida</taxon>
        <taxon>Asparagales</taxon>
        <taxon>Orchidaceae</taxon>
        <taxon>Epidendroideae</taxon>
        <taxon>Malaxideae</taxon>
        <taxon>Dendrobiinae</taxon>
        <taxon>Dendrobium</taxon>
    </lineage>
</organism>
<feature type="signal peptide" evidence="2">
    <location>
        <begin position="1"/>
        <end position="23"/>
    </location>
</feature>
<protein>
    <submittedName>
        <fullName evidence="3">Uncharacterized protein</fullName>
    </submittedName>
</protein>
<evidence type="ECO:0000256" key="2">
    <source>
        <dbReference type="SAM" id="SignalP"/>
    </source>
</evidence>
<gene>
    <name evidence="3" type="ORF">KFK09_023621</name>
</gene>
<evidence type="ECO:0000256" key="1">
    <source>
        <dbReference type="SAM" id="MobiDB-lite"/>
    </source>
</evidence>